<organism evidence="6">
    <name type="scientific">Homalodisca liturata</name>
    <dbReference type="NCBI Taxonomy" id="320908"/>
    <lineage>
        <taxon>Eukaryota</taxon>
        <taxon>Metazoa</taxon>
        <taxon>Ecdysozoa</taxon>
        <taxon>Arthropoda</taxon>
        <taxon>Hexapoda</taxon>
        <taxon>Insecta</taxon>
        <taxon>Pterygota</taxon>
        <taxon>Neoptera</taxon>
        <taxon>Paraneoptera</taxon>
        <taxon>Hemiptera</taxon>
        <taxon>Auchenorrhyncha</taxon>
        <taxon>Membracoidea</taxon>
        <taxon>Cicadellidae</taxon>
        <taxon>Cicadellinae</taxon>
        <taxon>Proconiini</taxon>
        <taxon>Homalodisca</taxon>
    </lineage>
</organism>
<dbReference type="Pfam" id="PF01033">
    <property type="entry name" value="Somatomedin_B"/>
    <property type="match status" value="1"/>
</dbReference>
<feature type="compositionally biased region" description="Pro residues" evidence="2">
    <location>
        <begin position="395"/>
        <end position="404"/>
    </location>
</feature>
<evidence type="ECO:0000313" key="6">
    <source>
        <dbReference type="EMBL" id="JAT00897.1"/>
    </source>
</evidence>
<dbReference type="AlphaFoldDB" id="A0A1B6JNP2"/>
<evidence type="ECO:0000256" key="1">
    <source>
        <dbReference type="ARBA" id="ARBA00023157"/>
    </source>
</evidence>
<feature type="transmembrane region" description="Helical" evidence="3">
    <location>
        <begin position="470"/>
        <end position="494"/>
    </location>
</feature>
<sequence>MWNQNMKHALGLEGDTAIDDVRLGEGDECVATAATTNMAETSSSEASNRASCEGRCQQVTSDPNLCECTADCITNNTCCPDFLIKCSPPFVGPVMGTTRGDGQQVSVDQRTSLPTTVQFKVPTKTTIITKTTTTTKILSPTTTTTSRPTSVTYATRFLSLKPNTLSTIKQSVEKISSKSTLQSSTQIPVTSSTIRSVKENLRTTAFQSLEYPNNKNRVFTITNDSKTSTTLQSLKEIPVTVRTSTTSTTLFYQPPPSINSTISTGKTSTIPFKITLSPTKPTLSTIKNTTTNRLATKPRVVFVIPTVKPWVPQVAVTIQKIEFVTPPPPIVFRTPVKTTPFSKLVKYTSNQNSSINRFISVVSTPNPKLLKNLTKESSKSKNDVLHPFWRKDSMLPPPPPPTLGPMPGFTTQKTTKSPLPTIITKSKLHDNYLADQPSNALEKKWKSKYKPREEVPVHAHFSTSSSSNEMVHVLVIVVGVLLLLTSVLATVCVVRRRKINRRSIEDDELDIRFLASDEILDFTLARPSMDESLMHETSR</sequence>
<evidence type="ECO:0000256" key="2">
    <source>
        <dbReference type="SAM" id="MobiDB-lite"/>
    </source>
</evidence>
<keyword evidence="1" id="KW-1015">Disulfide bond</keyword>
<proteinExistence type="predicted"/>
<dbReference type="SUPFAM" id="SSF90188">
    <property type="entry name" value="Somatomedin B domain"/>
    <property type="match status" value="1"/>
</dbReference>
<dbReference type="InterPro" id="IPR001212">
    <property type="entry name" value="Somatomedin_B_dom"/>
</dbReference>
<protein>
    <recommendedName>
        <fullName evidence="4">SMB domain-containing protein</fullName>
    </recommendedName>
</protein>
<dbReference type="InterPro" id="IPR036024">
    <property type="entry name" value="Somatomedin_B-like_dom_sf"/>
</dbReference>
<dbReference type="EMBL" id="GECU01006810">
    <property type="protein sequence ID" value="JAT00897.1"/>
    <property type="molecule type" value="Transcribed_RNA"/>
</dbReference>
<dbReference type="EMBL" id="GECU01017233">
    <property type="protein sequence ID" value="JAS90473.1"/>
    <property type="molecule type" value="Transcribed_RNA"/>
</dbReference>
<gene>
    <name evidence="5" type="ORF">g.37618</name>
    <name evidence="6" type="ORF">g.37621</name>
</gene>
<keyword evidence="3" id="KW-0812">Transmembrane</keyword>
<keyword evidence="3" id="KW-0472">Membrane</keyword>
<dbReference type="Gene3D" id="4.10.410.20">
    <property type="match status" value="1"/>
</dbReference>
<reference evidence="6" key="1">
    <citation type="submission" date="2015-11" db="EMBL/GenBank/DDBJ databases">
        <title>De novo transcriptome assembly of four potential Pierce s Disease insect vectors from Arizona vineyards.</title>
        <authorList>
            <person name="Tassone E.E."/>
        </authorList>
    </citation>
    <scope>NUCLEOTIDE SEQUENCE</scope>
</reference>
<evidence type="ECO:0000256" key="3">
    <source>
        <dbReference type="SAM" id="Phobius"/>
    </source>
</evidence>
<dbReference type="PROSITE" id="PS50958">
    <property type="entry name" value="SMB_2"/>
    <property type="match status" value="1"/>
</dbReference>
<evidence type="ECO:0000313" key="5">
    <source>
        <dbReference type="EMBL" id="JAS90473.1"/>
    </source>
</evidence>
<feature type="domain" description="SMB" evidence="4">
    <location>
        <begin position="48"/>
        <end position="90"/>
    </location>
</feature>
<dbReference type="SMART" id="SM00201">
    <property type="entry name" value="SO"/>
    <property type="match status" value="1"/>
</dbReference>
<dbReference type="PROSITE" id="PS00524">
    <property type="entry name" value="SMB_1"/>
    <property type="match status" value="1"/>
</dbReference>
<feature type="region of interest" description="Disordered" evidence="2">
    <location>
        <begin position="389"/>
        <end position="416"/>
    </location>
</feature>
<evidence type="ECO:0000259" key="4">
    <source>
        <dbReference type="PROSITE" id="PS50958"/>
    </source>
</evidence>
<accession>A0A1B6JNP2</accession>
<keyword evidence="3" id="KW-1133">Transmembrane helix</keyword>
<name>A0A1B6JNP2_9HEMI</name>